<dbReference type="SUPFAM" id="SSF81383">
    <property type="entry name" value="F-box domain"/>
    <property type="match status" value="1"/>
</dbReference>
<dbReference type="AlphaFoldDB" id="A0AAD7IQK0"/>
<dbReference type="InterPro" id="IPR036047">
    <property type="entry name" value="F-box-like_dom_sf"/>
</dbReference>
<gene>
    <name evidence="1" type="ORF">DFH07DRAFT_831247</name>
</gene>
<proteinExistence type="predicted"/>
<comment type="caution">
    <text evidence="1">The sequence shown here is derived from an EMBL/GenBank/DDBJ whole genome shotgun (WGS) entry which is preliminary data.</text>
</comment>
<accession>A0AAD7IQK0</accession>
<protein>
    <recommendedName>
        <fullName evidence="3">F-box domain-containing protein</fullName>
    </recommendedName>
</protein>
<evidence type="ECO:0008006" key="3">
    <source>
        <dbReference type="Google" id="ProtNLM"/>
    </source>
</evidence>
<keyword evidence="2" id="KW-1185">Reference proteome</keyword>
<name>A0AAD7IQK0_9AGAR</name>
<reference evidence="1" key="1">
    <citation type="submission" date="2023-03" db="EMBL/GenBank/DDBJ databases">
        <title>Massive genome expansion in bonnet fungi (Mycena s.s.) driven by repeated elements and novel gene families across ecological guilds.</title>
        <authorList>
            <consortium name="Lawrence Berkeley National Laboratory"/>
            <person name="Harder C.B."/>
            <person name="Miyauchi S."/>
            <person name="Viragh M."/>
            <person name="Kuo A."/>
            <person name="Thoen E."/>
            <person name="Andreopoulos B."/>
            <person name="Lu D."/>
            <person name="Skrede I."/>
            <person name="Drula E."/>
            <person name="Henrissat B."/>
            <person name="Morin E."/>
            <person name="Kohler A."/>
            <person name="Barry K."/>
            <person name="LaButti K."/>
            <person name="Morin E."/>
            <person name="Salamov A."/>
            <person name="Lipzen A."/>
            <person name="Mereny Z."/>
            <person name="Hegedus B."/>
            <person name="Baldrian P."/>
            <person name="Stursova M."/>
            <person name="Weitz H."/>
            <person name="Taylor A."/>
            <person name="Grigoriev I.V."/>
            <person name="Nagy L.G."/>
            <person name="Martin F."/>
            <person name="Kauserud H."/>
        </authorList>
    </citation>
    <scope>NUCLEOTIDE SEQUENCE</scope>
    <source>
        <strain evidence="1">CBHHK188m</strain>
    </source>
</reference>
<evidence type="ECO:0000313" key="1">
    <source>
        <dbReference type="EMBL" id="KAJ7747137.1"/>
    </source>
</evidence>
<organism evidence="1 2">
    <name type="scientific">Mycena maculata</name>
    <dbReference type="NCBI Taxonomy" id="230809"/>
    <lineage>
        <taxon>Eukaryota</taxon>
        <taxon>Fungi</taxon>
        <taxon>Dikarya</taxon>
        <taxon>Basidiomycota</taxon>
        <taxon>Agaricomycotina</taxon>
        <taxon>Agaricomycetes</taxon>
        <taxon>Agaricomycetidae</taxon>
        <taxon>Agaricales</taxon>
        <taxon>Marasmiineae</taxon>
        <taxon>Mycenaceae</taxon>
        <taxon>Mycena</taxon>
    </lineage>
</organism>
<evidence type="ECO:0000313" key="2">
    <source>
        <dbReference type="Proteomes" id="UP001215280"/>
    </source>
</evidence>
<sequence>MSTARDTVNSTPELLELTLAQLPMRDLLLAAPLVSKTWLTITLSPTVQRALFFQPDPQSEPVQNPLLVELFPPFFAPEGQNRWAWPGQASAIMSMPWSKAPDAFRRADASWRRMLVTQPPTQTIVIREINHARMGDFERQAVLRDLSLRMGALYDLSVPFIDRVASSFCIRWHPGLELEGDLTLVVMATQQCNPRSGRILDERFHSQPGIEESLEIKFGQSVQRPRGQEP</sequence>
<dbReference type="Proteomes" id="UP001215280">
    <property type="component" value="Unassembled WGS sequence"/>
</dbReference>
<dbReference type="EMBL" id="JARJLG010000095">
    <property type="protein sequence ID" value="KAJ7747137.1"/>
    <property type="molecule type" value="Genomic_DNA"/>
</dbReference>